<dbReference type="PANTHER" id="PTHR13353:SF5">
    <property type="entry name" value="TRANSMEMBRANE PROTEIN 19"/>
    <property type="match status" value="1"/>
</dbReference>
<evidence type="ECO:0000256" key="1">
    <source>
        <dbReference type="ARBA" id="ARBA00004141"/>
    </source>
</evidence>
<keyword evidence="8" id="KW-1185">Reference proteome</keyword>
<evidence type="ECO:0000313" key="8">
    <source>
        <dbReference type="Proteomes" id="UP000673691"/>
    </source>
</evidence>
<evidence type="ECO:0000256" key="6">
    <source>
        <dbReference type="SAM" id="SignalP"/>
    </source>
</evidence>
<feature type="chain" id="PRO_5034890173" evidence="6">
    <location>
        <begin position="21"/>
        <end position="318"/>
    </location>
</feature>
<gene>
    <name evidence="7" type="ORF">BJ554DRAFT_3523</name>
</gene>
<dbReference type="PANTHER" id="PTHR13353">
    <property type="entry name" value="TRANSMEMBRANE PROTEIN 19"/>
    <property type="match status" value="1"/>
</dbReference>
<evidence type="ECO:0000256" key="4">
    <source>
        <dbReference type="ARBA" id="ARBA00022989"/>
    </source>
</evidence>
<proteinExistence type="inferred from homology"/>
<feature type="signal peptide" evidence="6">
    <location>
        <begin position="1"/>
        <end position="20"/>
    </location>
</feature>
<keyword evidence="3" id="KW-0812">Transmembrane</keyword>
<evidence type="ECO:0000256" key="3">
    <source>
        <dbReference type="ARBA" id="ARBA00022692"/>
    </source>
</evidence>
<dbReference type="OrthoDB" id="30881at2759"/>
<evidence type="ECO:0000256" key="5">
    <source>
        <dbReference type="ARBA" id="ARBA00023136"/>
    </source>
</evidence>
<comment type="subcellular location">
    <subcellularLocation>
        <location evidence="1">Membrane</location>
        <topology evidence="1">Multi-pass membrane protein</topology>
    </subcellularLocation>
</comment>
<comment type="similarity">
    <text evidence="2">Belongs to the TMEM19 family.</text>
</comment>
<dbReference type="GO" id="GO:0016020">
    <property type="term" value="C:membrane"/>
    <property type="evidence" value="ECO:0007669"/>
    <property type="project" value="UniProtKB-SubCell"/>
</dbReference>
<sequence length="318" mass="34385">MHVALASLACALLAARGLRSKSLSPDGAAAAVAVGMATFTAPYKAAVKKKLEEEYREGGQRNHVQVLSNGALGALLALIYTAFVGGGRPTCPPPSIPDAWWGSTEACILLMYLGHRFTTVDVIFLAGEKALRLLLRGHRKSFAKRNLSGDLVLLDTAPATSPLPSQLPAQWASELGVLQKTWPVLITTLKPVGSALTLACALRWNWDDLCMLARALFVLGITTARSLVRCWSWVNACSPGHKRWSLAPRASGFHSGGPFYRRCYGDLVSRMPHIPVMGRLSRNRSGDRPLWFLGELMRAYDFFEISAGPPTSNASDGA</sequence>
<reference evidence="7 8" key="1">
    <citation type="journal article" name="Sci. Rep.">
        <title>Genome-scale phylogenetic analyses confirm Olpidium as the closest living zoosporic fungus to the non-flagellated, terrestrial fungi.</title>
        <authorList>
            <person name="Chang Y."/>
            <person name="Rochon D."/>
            <person name="Sekimoto S."/>
            <person name="Wang Y."/>
            <person name="Chovatia M."/>
            <person name="Sandor L."/>
            <person name="Salamov A."/>
            <person name="Grigoriev I.V."/>
            <person name="Stajich J.E."/>
            <person name="Spatafora J.W."/>
        </authorList>
    </citation>
    <scope>NUCLEOTIDE SEQUENCE [LARGE SCALE GENOMIC DNA]</scope>
    <source>
        <strain evidence="7">S191</strain>
    </source>
</reference>
<evidence type="ECO:0000313" key="7">
    <source>
        <dbReference type="EMBL" id="KAG5456672.1"/>
    </source>
</evidence>
<name>A0A8H7ZP06_9FUNG</name>
<organism evidence="7 8">
    <name type="scientific">Olpidium bornovanus</name>
    <dbReference type="NCBI Taxonomy" id="278681"/>
    <lineage>
        <taxon>Eukaryota</taxon>
        <taxon>Fungi</taxon>
        <taxon>Fungi incertae sedis</taxon>
        <taxon>Olpidiomycota</taxon>
        <taxon>Olpidiomycotina</taxon>
        <taxon>Olpidiomycetes</taxon>
        <taxon>Olpidiales</taxon>
        <taxon>Olpidiaceae</taxon>
        <taxon>Olpidium</taxon>
    </lineage>
</organism>
<accession>A0A8H7ZP06</accession>
<protein>
    <submittedName>
        <fullName evidence="7">Uncharacterized protein</fullName>
    </submittedName>
</protein>
<dbReference type="AlphaFoldDB" id="A0A8H7ZP06"/>
<keyword evidence="6" id="KW-0732">Signal</keyword>
<dbReference type="EMBL" id="JAEFCI010011365">
    <property type="protein sequence ID" value="KAG5456672.1"/>
    <property type="molecule type" value="Genomic_DNA"/>
</dbReference>
<dbReference type="InterPro" id="IPR002794">
    <property type="entry name" value="DUF92_TMEM19"/>
</dbReference>
<keyword evidence="4" id="KW-1133">Transmembrane helix</keyword>
<evidence type="ECO:0000256" key="2">
    <source>
        <dbReference type="ARBA" id="ARBA00009012"/>
    </source>
</evidence>
<dbReference type="Proteomes" id="UP000673691">
    <property type="component" value="Unassembled WGS sequence"/>
</dbReference>
<comment type="caution">
    <text evidence="7">The sequence shown here is derived from an EMBL/GenBank/DDBJ whole genome shotgun (WGS) entry which is preliminary data.</text>
</comment>
<keyword evidence="5" id="KW-0472">Membrane</keyword>